<dbReference type="PANTHER" id="PTHR13947:SF37">
    <property type="entry name" value="LD18367P"/>
    <property type="match status" value="1"/>
</dbReference>
<dbReference type="CDD" id="cd04301">
    <property type="entry name" value="NAT_SF"/>
    <property type="match status" value="1"/>
</dbReference>
<dbReference type="InterPro" id="IPR016181">
    <property type="entry name" value="Acyl_CoA_acyltransferase"/>
</dbReference>
<reference evidence="4" key="1">
    <citation type="submission" date="2021-01" db="EMBL/GenBank/DDBJ databases">
        <title>Whole genome shotgun sequence of Actinocatenispora rupis NBRC 107355.</title>
        <authorList>
            <person name="Komaki H."/>
            <person name="Tamura T."/>
        </authorList>
    </citation>
    <scope>NUCLEOTIDE SEQUENCE</scope>
    <source>
        <strain evidence="4">NBRC 107355</strain>
    </source>
</reference>
<dbReference type="PANTHER" id="PTHR13947">
    <property type="entry name" value="GNAT FAMILY N-ACETYLTRANSFERASE"/>
    <property type="match status" value="1"/>
</dbReference>
<keyword evidence="5" id="KW-1185">Reference proteome</keyword>
<name>A0A8J3JEN8_9ACTN</name>
<dbReference type="InterPro" id="IPR050769">
    <property type="entry name" value="NAT_camello-type"/>
</dbReference>
<accession>A0A8J3JEN8</accession>
<feature type="domain" description="N-acetyltransferase" evidence="3">
    <location>
        <begin position="149"/>
        <end position="307"/>
    </location>
</feature>
<gene>
    <name evidence="4" type="ORF">Aru02nite_59610</name>
</gene>
<sequence length="309" mass="34696">MSGIERRVAAVRGFNRFYTAMLGLLEADHLHLPYTLTEARVMFELGQGDRVDLRELRQTLGLDPGYLTRIVAKFEAAGYLRRERSADDGRRQVVWLTEAGAAEFGQLDRRAAEQIGALLARLPEPDQHRLVESMGTVRTLLDRDPADRVVLRAPRPGELGWVVSRNGALYAAEYGWDESYEALVARIVADYVDHRDPEREACWIAERAGVPVGSVFCVRADEPDTAKLRLLLVEPSARGLGIGARLVDECLRYATRVGYRRMVLWTNDVLTAARRIYTRAGFELVDAEKHHSFGHDLVGETWARPLGGD</sequence>
<dbReference type="Gene3D" id="1.10.10.10">
    <property type="entry name" value="Winged helix-like DNA-binding domain superfamily/Winged helix DNA-binding domain"/>
    <property type="match status" value="1"/>
</dbReference>
<dbReference type="InterPro" id="IPR000835">
    <property type="entry name" value="HTH_MarR-typ"/>
</dbReference>
<dbReference type="GO" id="GO:0003700">
    <property type="term" value="F:DNA-binding transcription factor activity"/>
    <property type="evidence" value="ECO:0007669"/>
    <property type="project" value="InterPro"/>
</dbReference>
<feature type="domain" description="HTH marR-type" evidence="2">
    <location>
        <begin position="1"/>
        <end position="146"/>
    </location>
</feature>
<proteinExistence type="predicted"/>
<dbReference type="RefSeq" id="WP_203663206.1">
    <property type="nucleotide sequence ID" value="NZ_BAAAZM010000001.1"/>
</dbReference>
<evidence type="ECO:0000256" key="1">
    <source>
        <dbReference type="ARBA" id="ARBA00022679"/>
    </source>
</evidence>
<organism evidence="4 5">
    <name type="scientific">Actinocatenispora rupis</name>
    <dbReference type="NCBI Taxonomy" id="519421"/>
    <lineage>
        <taxon>Bacteria</taxon>
        <taxon>Bacillati</taxon>
        <taxon>Actinomycetota</taxon>
        <taxon>Actinomycetes</taxon>
        <taxon>Micromonosporales</taxon>
        <taxon>Micromonosporaceae</taxon>
        <taxon>Actinocatenispora</taxon>
    </lineage>
</organism>
<evidence type="ECO:0000259" key="2">
    <source>
        <dbReference type="PROSITE" id="PS50995"/>
    </source>
</evidence>
<dbReference type="InterPro" id="IPR000182">
    <property type="entry name" value="GNAT_dom"/>
</dbReference>
<dbReference type="SUPFAM" id="SSF46785">
    <property type="entry name" value="Winged helix' DNA-binding domain"/>
    <property type="match status" value="1"/>
</dbReference>
<evidence type="ECO:0000313" key="4">
    <source>
        <dbReference type="EMBL" id="GID15072.1"/>
    </source>
</evidence>
<evidence type="ECO:0000259" key="3">
    <source>
        <dbReference type="PROSITE" id="PS51186"/>
    </source>
</evidence>
<dbReference type="Gene3D" id="3.40.630.30">
    <property type="match status" value="1"/>
</dbReference>
<dbReference type="EMBL" id="BOMB01000038">
    <property type="protein sequence ID" value="GID15072.1"/>
    <property type="molecule type" value="Genomic_DNA"/>
</dbReference>
<evidence type="ECO:0000313" key="5">
    <source>
        <dbReference type="Proteomes" id="UP000612808"/>
    </source>
</evidence>
<protein>
    <submittedName>
        <fullName evidence="4">GNAT family N-acetyltransferase</fullName>
    </submittedName>
</protein>
<dbReference type="Pfam" id="PF00583">
    <property type="entry name" value="Acetyltransf_1"/>
    <property type="match status" value="1"/>
</dbReference>
<dbReference type="Proteomes" id="UP000612808">
    <property type="component" value="Unassembled WGS sequence"/>
</dbReference>
<dbReference type="SUPFAM" id="SSF55729">
    <property type="entry name" value="Acyl-CoA N-acyltransferases (Nat)"/>
    <property type="match status" value="1"/>
</dbReference>
<dbReference type="PROSITE" id="PS50995">
    <property type="entry name" value="HTH_MARR_2"/>
    <property type="match status" value="1"/>
</dbReference>
<dbReference type="PROSITE" id="PS51186">
    <property type="entry name" value="GNAT"/>
    <property type="match status" value="1"/>
</dbReference>
<comment type="caution">
    <text evidence="4">The sequence shown here is derived from an EMBL/GenBank/DDBJ whole genome shotgun (WGS) entry which is preliminary data.</text>
</comment>
<dbReference type="AlphaFoldDB" id="A0A8J3JEN8"/>
<dbReference type="InterPro" id="IPR036388">
    <property type="entry name" value="WH-like_DNA-bd_sf"/>
</dbReference>
<dbReference type="SMART" id="SM00347">
    <property type="entry name" value="HTH_MARR"/>
    <property type="match status" value="1"/>
</dbReference>
<dbReference type="Pfam" id="PF12802">
    <property type="entry name" value="MarR_2"/>
    <property type="match status" value="1"/>
</dbReference>
<dbReference type="InterPro" id="IPR036390">
    <property type="entry name" value="WH_DNA-bd_sf"/>
</dbReference>
<dbReference type="GO" id="GO:0008080">
    <property type="term" value="F:N-acetyltransferase activity"/>
    <property type="evidence" value="ECO:0007669"/>
    <property type="project" value="InterPro"/>
</dbReference>
<keyword evidence="1" id="KW-0808">Transferase</keyword>